<dbReference type="Pfam" id="PF20454">
    <property type="entry name" value="GpA_nuclease"/>
    <property type="match status" value="1"/>
</dbReference>
<feature type="compositionally biased region" description="Low complexity" evidence="1">
    <location>
        <begin position="616"/>
        <end position="625"/>
    </location>
</feature>
<dbReference type="RefSeq" id="WP_280942788.1">
    <property type="nucleotide sequence ID" value="NZ_JARYGX010000021.1"/>
</dbReference>
<dbReference type="InterPro" id="IPR027417">
    <property type="entry name" value="P-loop_NTPase"/>
</dbReference>
<evidence type="ECO:0000259" key="3">
    <source>
        <dbReference type="Pfam" id="PF20454"/>
    </source>
</evidence>
<dbReference type="Pfam" id="PF05876">
    <property type="entry name" value="GpA_ATPase"/>
    <property type="match status" value="1"/>
</dbReference>
<feature type="domain" description="Terminase large subunit GpA endonuclease" evidence="3">
    <location>
        <begin position="296"/>
        <end position="586"/>
    </location>
</feature>
<dbReference type="HAMAP" id="MF_04144">
    <property type="entry name" value="TERL_LAMBDA"/>
    <property type="match status" value="1"/>
</dbReference>
<dbReference type="EMBL" id="JARYGX010000021">
    <property type="protein sequence ID" value="MDH7453569.1"/>
    <property type="molecule type" value="Genomic_DNA"/>
</dbReference>
<feature type="region of interest" description="Disordered" evidence="1">
    <location>
        <begin position="605"/>
        <end position="641"/>
    </location>
</feature>
<evidence type="ECO:0000259" key="2">
    <source>
        <dbReference type="Pfam" id="PF05876"/>
    </source>
</evidence>
<dbReference type="Gene3D" id="3.40.50.300">
    <property type="entry name" value="P-loop containing nucleotide triphosphate hydrolases"/>
    <property type="match status" value="1"/>
</dbReference>
<evidence type="ECO:0000313" key="4">
    <source>
        <dbReference type="EMBL" id="MDH7453569.1"/>
    </source>
</evidence>
<sequence length="641" mass="71995">MTYAAARPLIFQTVAKAIAPRKPMRVSEWAEAKRILSTKGSQNAAKWRNDTNPLQVEIMDCFSARSPVRDVVARLPIQFGKSEIETNILGYTMCENPMPIIVALPAEVSMNKWIDQKLNPLIDETPAVQAVMTSMASREASNRRTFKDFQGGQLYVEHAGNPVRLKSTSAGMVLADEFSSFASLLKSGDDPAEMLDGRTSAFPSKYKRLKVGTPEIAGRCRISELYDKSDQRRYYVPCPDCGHEQPLEWSGLQWTPDGLHAWYVCRECGVVIEEHQKTAMIARGRWVAENPGARSRGYHANALYYPIGLGPRWVELVAMWRDAQGDPAKLKTFINDRLAEPWEDPAMRAVKFNIIADRAEPLPLKPVPNWVLAVTAGIDTQDNRLPVQIVGWGRGMTCWPIDYVELPGDPNEDEVWTALTALLNAPIERADGAVLRVDAALQDMLGHRTEAVKAYVRQKRVRRLVAGFGATANNAPSLGKAKLHDINYRGMVDKRGVHAYPVGTVAIKHHLFAMLSTDADKLAEERKVRFSDELSRDYFGGLVSETYDPRKNRFEKIRGTPRNEPLDTWVYAYAAALHPELRLHRWTRANWDMREAQVLATIQQAAANDDSRETRAPAAPALARPMDSRGTRQRRRGGWKD</sequence>
<dbReference type="Proteomes" id="UP001160550">
    <property type="component" value="Unassembled WGS sequence"/>
</dbReference>
<protein>
    <submittedName>
        <fullName evidence="4">Phage terminase large subunit family protein</fullName>
    </submittedName>
</protein>
<feature type="compositionally biased region" description="Basic residues" evidence="1">
    <location>
        <begin position="631"/>
        <end position="641"/>
    </location>
</feature>
<proteinExistence type="inferred from homology"/>
<evidence type="ECO:0000313" key="5">
    <source>
        <dbReference type="Proteomes" id="UP001160550"/>
    </source>
</evidence>
<organism evidence="4 5">
    <name type="scientific">Luteimonas composti</name>
    <dbReference type="NCBI Taxonomy" id="398257"/>
    <lineage>
        <taxon>Bacteria</taxon>
        <taxon>Pseudomonadati</taxon>
        <taxon>Pseudomonadota</taxon>
        <taxon>Gammaproteobacteria</taxon>
        <taxon>Lysobacterales</taxon>
        <taxon>Lysobacteraceae</taxon>
        <taxon>Luteimonas</taxon>
    </lineage>
</organism>
<dbReference type="InterPro" id="IPR046453">
    <property type="entry name" value="GpA_ATPase"/>
</dbReference>
<reference evidence="4" key="1">
    <citation type="journal article" date="2007" name="Int. J. Syst. Evol. Microbiol.">
        <title>Luteimonas composti sp. nov., a moderately thermophilic bacterium isolated from food waste.</title>
        <authorList>
            <person name="Young C.C."/>
            <person name="Kampfer P."/>
            <person name="Chen W.M."/>
            <person name="Yen W.S."/>
            <person name="Arun A.B."/>
            <person name="Lai W.A."/>
            <person name="Shen F.T."/>
            <person name="Rekha P.D."/>
            <person name="Lin K.Y."/>
            <person name="Chou J.H."/>
        </authorList>
    </citation>
    <scope>NUCLEOTIDE SEQUENCE</scope>
    <source>
        <strain evidence="4">CC-YY355</strain>
    </source>
</reference>
<reference evidence="4" key="2">
    <citation type="submission" date="2023-04" db="EMBL/GenBank/DDBJ databases">
        <authorList>
            <person name="Sun J.-Q."/>
        </authorList>
    </citation>
    <scope>NUCLEOTIDE SEQUENCE</scope>
    <source>
        <strain evidence="4">CC-YY355</strain>
    </source>
</reference>
<dbReference type="InterPro" id="IPR046454">
    <property type="entry name" value="GpA_endonuclease"/>
</dbReference>
<feature type="domain" description="Phage terminase large subunit GpA ATPase" evidence="2">
    <location>
        <begin position="41"/>
        <end position="286"/>
    </location>
</feature>
<accession>A0ABT6MSH7</accession>
<gene>
    <name evidence="4" type="ORF">QF205_10895</name>
</gene>
<evidence type="ECO:0000256" key="1">
    <source>
        <dbReference type="SAM" id="MobiDB-lite"/>
    </source>
</evidence>
<dbReference type="InterPro" id="IPR008866">
    <property type="entry name" value="Phage_lambda_GpA-like"/>
</dbReference>
<comment type="caution">
    <text evidence="4">The sequence shown here is derived from an EMBL/GenBank/DDBJ whole genome shotgun (WGS) entry which is preliminary data.</text>
</comment>
<keyword evidence="5" id="KW-1185">Reference proteome</keyword>
<name>A0ABT6MSH7_9GAMM</name>